<evidence type="ECO:0000256" key="2">
    <source>
        <dbReference type="SAM" id="Phobius"/>
    </source>
</evidence>
<evidence type="ECO:0000313" key="3">
    <source>
        <dbReference type="EMBL" id="GFH34673.1"/>
    </source>
</evidence>
<evidence type="ECO:0000256" key="1">
    <source>
        <dbReference type="SAM" id="MobiDB-lite"/>
    </source>
</evidence>
<keyword evidence="2" id="KW-0812">Transmembrane</keyword>
<feature type="transmembrane region" description="Helical" evidence="2">
    <location>
        <begin position="32"/>
        <end position="50"/>
    </location>
</feature>
<evidence type="ECO:0000313" key="4">
    <source>
        <dbReference type="Proteomes" id="UP000484988"/>
    </source>
</evidence>
<sequence>MRGMTDHPRGKGQAGQPPPALWTGRATNRLQWVLAAAGGFCMALGIELAVDEPWTSGTVPLLMAVVGCVAAGLLMLFGTLAFVHVAVRIDRDAMEVRCGHLGVPRRRILLDQVAGAEFVPRVTPRHWGGWGCRWRPEQGTAVIVRRGEGIALTLGDGRTYTVTVDDAETAVRVIRDHLRPGAATGPARAL</sequence>
<dbReference type="AlphaFoldDB" id="A0A6A0AQT1"/>
<accession>A0A6A0AQT1</accession>
<keyword evidence="2" id="KW-1133">Transmembrane helix</keyword>
<gene>
    <name evidence="3" type="ORF">SCWH03_08870</name>
</gene>
<dbReference type="Proteomes" id="UP000484988">
    <property type="component" value="Unassembled WGS sequence"/>
</dbReference>
<keyword evidence="2" id="KW-0472">Membrane</keyword>
<feature type="region of interest" description="Disordered" evidence="1">
    <location>
        <begin position="1"/>
        <end position="20"/>
    </location>
</feature>
<dbReference type="EMBL" id="BLLG01000002">
    <property type="protein sequence ID" value="GFH34673.1"/>
    <property type="molecule type" value="Genomic_DNA"/>
</dbReference>
<evidence type="ECO:0008006" key="5">
    <source>
        <dbReference type="Google" id="ProtNLM"/>
    </source>
</evidence>
<keyword evidence="4" id="KW-1185">Reference proteome</keyword>
<comment type="caution">
    <text evidence="3">The sequence shown here is derived from an EMBL/GenBank/DDBJ whole genome shotgun (WGS) entry which is preliminary data.</text>
</comment>
<organism evidence="3 4">
    <name type="scientific">Streptomyces pacificus</name>
    <dbReference type="NCBI Taxonomy" id="2705029"/>
    <lineage>
        <taxon>Bacteria</taxon>
        <taxon>Bacillati</taxon>
        <taxon>Actinomycetota</taxon>
        <taxon>Actinomycetes</taxon>
        <taxon>Kitasatosporales</taxon>
        <taxon>Streptomycetaceae</taxon>
        <taxon>Streptomyces</taxon>
    </lineage>
</organism>
<protein>
    <recommendedName>
        <fullName evidence="5">Lipoprotein</fullName>
    </recommendedName>
</protein>
<feature type="transmembrane region" description="Helical" evidence="2">
    <location>
        <begin position="62"/>
        <end position="87"/>
    </location>
</feature>
<name>A0A6A0AQT1_9ACTN</name>
<reference evidence="3 4" key="1">
    <citation type="submission" date="2020-02" db="EMBL/GenBank/DDBJ databases">
        <title>Whole Genome Shotgun Sequence of Streptomyces sp. strain CWH03.</title>
        <authorList>
            <person name="Dohra H."/>
            <person name="Kodani S."/>
            <person name="Yamamura H."/>
        </authorList>
    </citation>
    <scope>NUCLEOTIDE SEQUENCE [LARGE SCALE GENOMIC DNA]</scope>
    <source>
        <strain evidence="3 4">CWH03</strain>
    </source>
</reference>
<proteinExistence type="predicted"/>